<dbReference type="EMBL" id="GGFL01012581">
    <property type="protein sequence ID" value="MBW76759.1"/>
    <property type="molecule type" value="Transcribed_RNA"/>
</dbReference>
<protein>
    <submittedName>
        <fullName evidence="2">Uncharacterized protein</fullName>
    </submittedName>
</protein>
<evidence type="ECO:0000313" key="2">
    <source>
        <dbReference type="EMBL" id="MBW76759.1"/>
    </source>
</evidence>
<name>A0A2M4DGX0_ANODA</name>
<keyword evidence="1" id="KW-0812">Transmembrane</keyword>
<dbReference type="AlphaFoldDB" id="A0A2M4DGX0"/>
<accession>A0A2M4DGX0</accession>
<organism evidence="2">
    <name type="scientific">Anopheles darlingi</name>
    <name type="common">Mosquito</name>
    <dbReference type="NCBI Taxonomy" id="43151"/>
    <lineage>
        <taxon>Eukaryota</taxon>
        <taxon>Metazoa</taxon>
        <taxon>Ecdysozoa</taxon>
        <taxon>Arthropoda</taxon>
        <taxon>Hexapoda</taxon>
        <taxon>Insecta</taxon>
        <taxon>Pterygota</taxon>
        <taxon>Neoptera</taxon>
        <taxon>Endopterygota</taxon>
        <taxon>Diptera</taxon>
        <taxon>Nematocera</taxon>
        <taxon>Culicoidea</taxon>
        <taxon>Culicidae</taxon>
        <taxon>Anophelinae</taxon>
        <taxon>Anopheles</taxon>
    </lineage>
</organism>
<sequence>MVAAAARVLVPVVAAAAAAAGSAPFLVPLLDLYSFSYNFSTPPWQVFVSGGLAIGVFFFFSFFKVCNDSITSIGRKACPLV</sequence>
<proteinExistence type="predicted"/>
<evidence type="ECO:0000256" key="1">
    <source>
        <dbReference type="SAM" id="Phobius"/>
    </source>
</evidence>
<reference evidence="2" key="1">
    <citation type="submission" date="2018-01" db="EMBL/GenBank/DDBJ databases">
        <title>An insight into the sialome of Amazonian anophelines.</title>
        <authorList>
            <person name="Ribeiro J.M."/>
            <person name="Scarpassa V."/>
            <person name="Calvo E."/>
        </authorList>
    </citation>
    <scope>NUCLEOTIDE SEQUENCE</scope>
</reference>
<feature type="transmembrane region" description="Helical" evidence="1">
    <location>
        <begin position="44"/>
        <end position="66"/>
    </location>
</feature>
<keyword evidence="1" id="KW-1133">Transmembrane helix</keyword>
<keyword evidence="1" id="KW-0472">Membrane</keyword>